<protein>
    <submittedName>
        <fullName evidence="3">Uncharacterized protein</fullName>
    </submittedName>
</protein>
<name>A0A914YEU8_9BILA</name>
<dbReference type="WBParaSite" id="PSU_v2.g17825.t1">
    <property type="protein sequence ID" value="PSU_v2.g17825.t1"/>
    <property type="gene ID" value="PSU_v2.g17825"/>
</dbReference>
<accession>A0A914YEU8</accession>
<evidence type="ECO:0000313" key="2">
    <source>
        <dbReference type="Proteomes" id="UP000887577"/>
    </source>
</evidence>
<dbReference type="AlphaFoldDB" id="A0A914YEU8"/>
<dbReference type="Proteomes" id="UP000887577">
    <property type="component" value="Unplaced"/>
</dbReference>
<sequence>MKQLFIIGLFYVAFAAGIEAERRLTISGRIFCCYKEISGGSLCSVIRHAKIELMNEFSLSPDQVLHTFEPHDTSTYVFTWSGKSFFKFKPYLNVHVECDGGVTSDKKYSFGDS</sequence>
<feature type="chain" id="PRO_5037961962" evidence="1">
    <location>
        <begin position="21"/>
        <end position="113"/>
    </location>
</feature>
<keyword evidence="2" id="KW-1185">Reference proteome</keyword>
<keyword evidence="1" id="KW-0732">Signal</keyword>
<organism evidence="2 3">
    <name type="scientific">Panagrolaimus superbus</name>
    <dbReference type="NCBI Taxonomy" id="310955"/>
    <lineage>
        <taxon>Eukaryota</taxon>
        <taxon>Metazoa</taxon>
        <taxon>Ecdysozoa</taxon>
        <taxon>Nematoda</taxon>
        <taxon>Chromadorea</taxon>
        <taxon>Rhabditida</taxon>
        <taxon>Tylenchina</taxon>
        <taxon>Panagrolaimomorpha</taxon>
        <taxon>Panagrolaimoidea</taxon>
        <taxon>Panagrolaimidae</taxon>
        <taxon>Panagrolaimus</taxon>
    </lineage>
</organism>
<reference evidence="3" key="1">
    <citation type="submission" date="2022-11" db="UniProtKB">
        <authorList>
            <consortium name="WormBaseParasite"/>
        </authorList>
    </citation>
    <scope>IDENTIFICATION</scope>
</reference>
<feature type="signal peptide" evidence="1">
    <location>
        <begin position="1"/>
        <end position="20"/>
    </location>
</feature>
<evidence type="ECO:0000256" key="1">
    <source>
        <dbReference type="SAM" id="SignalP"/>
    </source>
</evidence>
<proteinExistence type="predicted"/>
<evidence type="ECO:0000313" key="3">
    <source>
        <dbReference type="WBParaSite" id="PSU_v2.g17825.t1"/>
    </source>
</evidence>